<comment type="similarity">
    <text evidence="2 5">Belongs to the UTP11 family.</text>
</comment>
<dbReference type="PANTHER" id="PTHR12838:SF0">
    <property type="entry name" value="U3 SMALL NUCLEOLAR RNA-ASSOCIATED PROTEIN 11-RELATED"/>
    <property type="match status" value="1"/>
</dbReference>
<evidence type="ECO:0000256" key="3">
    <source>
        <dbReference type="ARBA" id="ARBA00022552"/>
    </source>
</evidence>
<evidence type="ECO:0000256" key="6">
    <source>
        <dbReference type="SAM" id="Coils"/>
    </source>
</evidence>
<comment type="caution">
    <text evidence="8">The sequence shown here is derived from an EMBL/GenBank/DDBJ whole genome shotgun (WGS) entry which is preliminary data.</text>
</comment>
<evidence type="ECO:0000256" key="7">
    <source>
        <dbReference type="SAM" id="MobiDB-lite"/>
    </source>
</evidence>
<keyword evidence="9" id="KW-1185">Reference proteome</keyword>
<dbReference type="InterPro" id="IPR007144">
    <property type="entry name" value="SSU_processome_Utp11"/>
</dbReference>
<reference evidence="8 9" key="1">
    <citation type="submission" date="2020-04" db="EMBL/GenBank/DDBJ databases">
        <authorList>
            <person name="Laetsch R D."/>
            <person name="Stevens L."/>
            <person name="Kumar S."/>
            <person name="Blaxter L. M."/>
        </authorList>
    </citation>
    <scope>NUCLEOTIDE SEQUENCE [LARGE SCALE GENOMIC DNA]</scope>
</reference>
<dbReference type="EMBL" id="CADEPM010000003">
    <property type="protein sequence ID" value="CAB3401859.1"/>
    <property type="molecule type" value="Genomic_DNA"/>
</dbReference>
<sequence>MSSLVSISKKLAGQREHRERAQPAHRAKLGQLEKKKDYVQRAKDYQQKRDTIKKLKKQALDKNQDEYHHHMINSETRNDGRHFEKLNEAQQEETALQRKLGSLKDLQYVKYKLNEEKKKIEEMKSELHFADSSCLSAKNTHTIFVDDEAEAKKFDPREYFNTTTSMLFRSYNRLKNDDLQEKQIIGAKSKEDVRKADRLRRSRYNELLKRMNRAKELEVVVNKLELKKNLAESSKSELKPVRVKKAKPMKAAVYKWPYERKK</sequence>
<dbReference type="Pfam" id="PF03998">
    <property type="entry name" value="Utp11"/>
    <property type="match status" value="1"/>
</dbReference>
<feature type="region of interest" description="Disordered" evidence="7">
    <location>
        <begin position="1"/>
        <end position="35"/>
    </location>
</feature>
<evidence type="ECO:0000256" key="2">
    <source>
        <dbReference type="ARBA" id="ARBA00008105"/>
    </source>
</evidence>
<evidence type="ECO:0000256" key="5">
    <source>
        <dbReference type="PIRNR" id="PIRNR015952"/>
    </source>
</evidence>
<evidence type="ECO:0000313" key="9">
    <source>
        <dbReference type="Proteomes" id="UP000494206"/>
    </source>
</evidence>
<evidence type="ECO:0000256" key="4">
    <source>
        <dbReference type="ARBA" id="ARBA00023242"/>
    </source>
</evidence>
<name>A0A8S1EKX5_9PELO</name>
<dbReference type="PIRSF" id="PIRSF015952">
    <property type="entry name" value="U3snoRNP11"/>
    <property type="match status" value="1"/>
</dbReference>
<proteinExistence type="inferred from homology"/>
<keyword evidence="3 5" id="KW-0698">rRNA processing</keyword>
<organism evidence="8 9">
    <name type="scientific">Caenorhabditis bovis</name>
    <dbReference type="NCBI Taxonomy" id="2654633"/>
    <lineage>
        <taxon>Eukaryota</taxon>
        <taxon>Metazoa</taxon>
        <taxon>Ecdysozoa</taxon>
        <taxon>Nematoda</taxon>
        <taxon>Chromadorea</taxon>
        <taxon>Rhabditida</taxon>
        <taxon>Rhabditina</taxon>
        <taxon>Rhabditomorpha</taxon>
        <taxon>Rhabditoidea</taxon>
        <taxon>Rhabditidae</taxon>
        <taxon>Peloderinae</taxon>
        <taxon>Caenorhabditis</taxon>
    </lineage>
</organism>
<feature type="compositionally biased region" description="Basic and acidic residues" evidence="7">
    <location>
        <begin position="13"/>
        <end position="22"/>
    </location>
</feature>
<dbReference type="GO" id="GO:0006364">
    <property type="term" value="P:rRNA processing"/>
    <property type="evidence" value="ECO:0007669"/>
    <property type="project" value="UniProtKB-UniRule"/>
</dbReference>
<dbReference type="GO" id="GO:0032040">
    <property type="term" value="C:small-subunit processome"/>
    <property type="evidence" value="ECO:0007669"/>
    <property type="project" value="UniProtKB-UniRule"/>
</dbReference>
<keyword evidence="4 5" id="KW-0539">Nucleus</keyword>
<comment type="subcellular location">
    <subcellularLocation>
        <location evidence="1 5">Nucleus</location>
        <location evidence="1 5">Nucleolus</location>
    </subcellularLocation>
</comment>
<protein>
    <recommendedName>
        <fullName evidence="5">U3 small nucleolar RNA-associated protein 11</fullName>
        <shortName evidence="5">U3 snoRNA-associated protein 11</shortName>
    </recommendedName>
</protein>
<evidence type="ECO:0000256" key="1">
    <source>
        <dbReference type="ARBA" id="ARBA00004604"/>
    </source>
</evidence>
<keyword evidence="6" id="KW-0175">Coiled coil</keyword>
<comment type="subunit">
    <text evidence="5">Component of the ribosomal small subunit (SSU) processome.</text>
</comment>
<dbReference type="PANTHER" id="PTHR12838">
    <property type="entry name" value="U3 SMALL NUCLEOLAR RNA-ASSOCIATED PROTEIN 11"/>
    <property type="match status" value="1"/>
</dbReference>
<dbReference type="AlphaFoldDB" id="A0A8S1EKX5"/>
<comment type="function">
    <text evidence="5">Involved in nucleolar processing of pre-18S ribosomal RNA.</text>
</comment>
<dbReference type="OrthoDB" id="29058at2759"/>
<dbReference type="Proteomes" id="UP000494206">
    <property type="component" value="Unassembled WGS sequence"/>
</dbReference>
<evidence type="ECO:0000313" key="8">
    <source>
        <dbReference type="EMBL" id="CAB3401859.1"/>
    </source>
</evidence>
<accession>A0A8S1EKX5</accession>
<feature type="coiled-coil region" evidence="6">
    <location>
        <begin position="42"/>
        <end position="133"/>
    </location>
</feature>
<gene>
    <name evidence="8" type="ORF">CBOVIS_LOCUS4547</name>
</gene>